<dbReference type="Gene3D" id="3.30.200.20">
    <property type="entry name" value="Phosphorylase Kinase, domain 1"/>
    <property type="match status" value="2"/>
</dbReference>
<keyword evidence="11" id="KW-1185">Reference proteome</keyword>
<dbReference type="PANTHER" id="PTHR47983">
    <property type="entry name" value="PTO-INTERACTING PROTEIN 1-LIKE"/>
    <property type="match status" value="1"/>
</dbReference>
<dbReference type="InterPro" id="IPR008271">
    <property type="entry name" value="Ser/Thr_kinase_AS"/>
</dbReference>
<evidence type="ECO:0000259" key="9">
    <source>
        <dbReference type="PROSITE" id="PS50011"/>
    </source>
</evidence>
<keyword evidence="1 8" id="KW-0723">Serine/threonine-protein kinase</keyword>
<dbReference type="Pfam" id="PF07714">
    <property type="entry name" value="PK_Tyr_Ser-Thr"/>
    <property type="match status" value="1"/>
</dbReference>
<evidence type="ECO:0000313" key="10">
    <source>
        <dbReference type="EMBL" id="KAI7742381.1"/>
    </source>
</evidence>
<proteinExistence type="inferred from homology"/>
<dbReference type="SMART" id="SM00220">
    <property type="entry name" value="S_TKc"/>
    <property type="match status" value="1"/>
</dbReference>
<dbReference type="PROSITE" id="PS00107">
    <property type="entry name" value="PROTEIN_KINASE_ATP"/>
    <property type="match status" value="1"/>
</dbReference>
<feature type="non-terminal residue" evidence="10">
    <location>
        <position position="1"/>
    </location>
</feature>
<evidence type="ECO:0000313" key="11">
    <source>
        <dbReference type="Proteomes" id="UP001206925"/>
    </source>
</evidence>
<comment type="caution">
    <text evidence="10">The sequence shown here is derived from an EMBL/GenBank/DDBJ whole genome shotgun (WGS) entry which is preliminary data.</text>
</comment>
<evidence type="ECO:0000256" key="6">
    <source>
        <dbReference type="ARBA" id="ARBA00022840"/>
    </source>
</evidence>
<evidence type="ECO:0000256" key="4">
    <source>
        <dbReference type="ARBA" id="ARBA00022741"/>
    </source>
</evidence>
<dbReference type="GO" id="GO:0004674">
    <property type="term" value="F:protein serine/threonine kinase activity"/>
    <property type="evidence" value="ECO:0007669"/>
    <property type="project" value="UniProtKB-KW"/>
</dbReference>
<dbReference type="InterPro" id="IPR017441">
    <property type="entry name" value="Protein_kinase_ATP_BS"/>
</dbReference>
<protein>
    <recommendedName>
        <fullName evidence="9">Protein kinase domain-containing protein</fullName>
    </recommendedName>
</protein>
<dbReference type="PROSITE" id="PS50011">
    <property type="entry name" value="PROTEIN_KINASE_DOM"/>
    <property type="match status" value="1"/>
</dbReference>
<gene>
    <name evidence="10" type="ORF">M8C21_026180</name>
</gene>
<dbReference type="InterPro" id="IPR052101">
    <property type="entry name" value="Plant_StressResp_Kinase"/>
</dbReference>
<dbReference type="GO" id="GO:0005524">
    <property type="term" value="F:ATP binding"/>
    <property type="evidence" value="ECO:0007669"/>
    <property type="project" value="UniProtKB-UniRule"/>
</dbReference>
<dbReference type="EMBL" id="JAMZMK010008005">
    <property type="protein sequence ID" value="KAI7742381.1"/>
    <property type="molecule type" value="Genomic_DNA"/>
</dbReference>
<comment type="similarity">
    <text evidence="8">Belongs to the protein kinase superfamily.</text>
</comment>
<evidence type="ECO:0000256" key="7">
    <source>
        <dbReference type="PROSITE-ProRule" id="PRU10141"/>
    </source>
</evidence>
<dbReference type="InterPro" id="IPR000719">
    <property type="entry name" value="Prot_kinase_dom"/>
</dbReference>
<dbReference type="InterPro" id="IPR011009">
    <property type="entry name" value="Kinase-like_dom_sf"/>
</dbReference>
<feature type="domain" description="Protein kinase" evidence="9">
    <location>
        <begin position="137"/>
        <end position="379"/>
    </location>
</feature>
<evidence type="ECO:0000256" key="5">
    <source>
        <dbReference type="ARBA" id="ARBA00022777"/>
    </source>
</evidence>
<accession>A0AAD5CIB6</accession>
<keyword evidence="6 7" id="KW-0067">ATP-binding</keyword>
<name>A0AAD5CIB6_AMBAR</name>
<evidence type="ECO:0000256" key="3">
    <source>
        <dbReference type="ARBA" id="ARBA00022679"/>
    </source>
</evidence>
<reference evidence="10" key="1">
    <citation type="submission" date="2022-06" db="EMBL/GenBank/DDBJ databases">
        <title>Uncovering the hologenomic basis of an extraordinary plant invasion.</title>
        <authorList>
            <person name="Bieker V.C."/>
            <person name="Martin M.D."/>
            <person name="Gilbert T."/>
            <person name="Hodgins K."/>
            <person name="Battlay P."/>
            <person name="Petersen B."/>
            <person name="Wilson J."/>
        </authorList>
    </citation>
    <scope>NUCLEOTIDE SEQUENCE</scope>
    <source>
        <strain evidence="10">AA19_3_7</strain>
        <tissue evidence="10">Leaf</tissue>
    </source>
</reference>
<feature type="binding site" evidence="7">
    <location>
        <position position="165"/>
    </location>
    <ligand>
        <name>ATP</name>
        <dbReference type="ChEBI" id="CHEBI:30616"/>
    </ligand>
</feature>
<evidence type="ECO:0000256" key="8">
    <source>
        <dbReference type="RuleBase" id="RU000304"/>
    </source>
</evidence>
<dbReference type="Gene3D" id="1.10.510.10">
    <property type="entry name" value="Transferase(Phosphotransferase) domain 1"/>
    <property type="match status" value="2"/>
</dbReference>
<keyword evidence="3" id="KW-0808">Transferase</keyword>
<keyword evidence="5" id="KW-0418">Kinase</keyword>
<organism evidence="10 11">
    <name type="scientific">Ambrosia artemisiifolia</name>
    <name type="common">Common ragweed</name>
    <dbReference type="NCBI Taxonomy" id="4212"/>
    <lineage>
        <taxon>Eukaryota</taxon>
        <taxon>Viridiplantae</taxon>
        <taxon>Streptophyta</taxon>
        <taxon>Embryophyta</taxon>
        <taxon>Tracheophyta</taxon>
        <taxon>Spermatophyta</taxon>
        <taxon>Magnoliopsida</taxon>
        <taxon>eudicotyledons</taxon>
        <taxon>Gunneridae</taxon>
        <taxon>Pentapetalae</taxon>
        <taxon>asterids</taxon>
        <taxon>campanulids</taxon>
        <taxon>Asterales</taxon>
        <taxon>Asteraceae</taxon>
        <taxon>Asteroideae</taxon>
        <taxon>Heliantheae alliance</taxon>
        <taxon>Heliantheae</taxon>
        <taxon>Ambrosia</taxon>
    </lineage>
</organism>
<evidence type="ECO:0000256" key="1">
    <source>
        <dbReference type="ARBA" id="ARBA00022527"/>
    </source>
</evidence>
<dbReference type="InterPro" id="IPR001245">
    <property type="entry name" value="Ser-Thr/Tyr_kinase_cat_dom"/>
</dbReference>
<evidence type="ECO:0000256" key="2">
    <source>
        <dbReference type="ARBA" id="ARBA00022553"/>
    </source>
</evidence>
<dbReference type="PANTHER" id="PTHR47983:SF3">
    <property type="entry name" value="OS05G0135800 PROTEIN"/>
    <property type="match status" value="1"/>
</dbReference>
<dbReference type="AlphaFoldDB" id="A0AAD5CIB6"/>
<dbReference type="Proteomes" id="UP001206925">
    <property type="component" value="Unassembled WGS sequence"/>
</dbReference>
<dbReference type="PROSITE" id="PS00108">
    <property type="entry name" value="PROTEIN_KINASE_ST"/>
    <property type="match status" value="1"/>
</dbReference>
<keyword evidence="4 7" id="KW-0547">Nucleotide-binding</keyword>
<keyword evidence="2" id="KW-0597">Phosphoprotein</keyword>
<sequence length="396" mass="43832">MAGLKESDHLTLPFKEIEVATRNFETCIGKGGYGRVYRGELLIAGTRTMLSQLGYTSIEEVPSDKQPTVIQPITVPAHQVAVFSAIEAKPTDKQLVHYFKRVQILLSFATIKNRPKSNFAAVPALQMGELKKITGNFHVSSKIGEGLFGSVYHGVLRSGQAAAIKMLNSSEQPDQDFLAQVSMASRLKHDNVIQMLGYCVDDGSKGHKGAQQTRPVLSWAERVKIAFGAAKGLVYLHETAHIVHRDIKSSNVLLFDDHVAKIADFDLSNQDPNMSGRTQSTRTFNFGSHAPDFGVVLLELLTGRKPVDRTLPRGQQSLVTWATSKFDEDKVKECIDTRLNGEYPRKEVAKMAAIATLCLQYEPEHRPDMRMVVKEMQLLMDPSSRPLAGASEVSRL</sequence>
<dbReference type="SUPFAM" id="SSF56112">
    <property type="entry name" value="Protein kinase-like (PK-like)"/>
    <property type="match status" value="1"/>
</dbReference>